<dbReference type="GO" id="GO:0005886">
    <property type="term" value="C:plasma membrane"/>
    <property type="evidence" value="ECO:0007669"/>
    <property type="project" value="UniProtKB-SubCell"/>
</dbReference>
<gene>
    <name evidence="15" type="ORF">HX845_31480</name>
</gene>
<dbReference type="Pfam" id="PF22673">
    <property type="entry name" value="MCP-like_PDC_1"/>
    <property type="match status" value="1"/>
</dbReference>
<protein>
    <submittedName>
        <fullName evidence="15">Methyl-accepting chemotaxis protein</fullName>
    </submittedName>
</protein>
<dbReference type="Proteomes" id="UP000517547">
    <property type="component" value="Unassembled WGS sequence"/>
</dbReference>
<feature type="transmembrane region" description="Helical" evidence="12">
    <location>
        <begin position="362"/>
        <end position="383"/>
    </location>
</feature>
<keyword evidence="6 12" id="KW-1133">Transmembrane helix</keyword>
<evidence type="ECO:0000256" key="3">
    <source>
        <dbReference type="ARBA" id="ARBA00022481"/>
    </source>
</evidence>
<dbReference type="CDD" id="cd11386">
    <property type="entry name" value="MCP_signal"/>
    <property type="match status" value="1"/>
</dbReference>
<dbReference type="GO" id="GO:0007165">
    <property type="term" value="P:signal transduction"/>
    <property type="evidence" value="ECO:0007669"/>
    <property type="project" value="UniProtKB-KW"/>
</dbReference>
<reference evidence="15 16" key="1">
    <citation type="submission" date="2020-04" db="EMBL/GenBank/DDBJ databases">
        <title>Molecular characterization of pseudomonads from Agaricus bisporus reveal novel blotch 2 pathogens in Western Europe.</title>
        <authorList>
            <person name="Taparia T."/>
            <person name="Krijger M."/>
            <person name="Haynes E."/>
            <person name="Elpinstone J.G."/>
            <person name="Noble R."/>
            <person name="Van Der Wolf J."/>
        </authorList>
    </citation>
    <scope>NUCLEOTIDE SEQUENCE [LARGE SCALE GENOMIC DNA]</scope>
    <source>
        <strain evidence="15 16">IPO3738</strain>
    </source>
</reference>
<dbReference type="Pfam" id="PF00672">
    <property type="entry name" value="HAMP"/>
    <property type="match status" value="1"/>
</dbReference>
<sequence>MSLRQLSIQWKITLLAGLSLLGIVTLLVGLSLYRMEHSSELVKASSMEMLNEAAQARIEAQGEVQALIIRRQFMDAYQYGNGFARQVLFLREQAQKRFLDAFDLREDLTRQVKAALQANPDLLGLSLVFEANALDSKDELFAGQKELGSNDKGRFALYWSQPTPGQLTSMSLPESDMSDTSTGPSGEPNNAWFTCPRSTLKPCVIEPYFYEIDGHNVLMTSIVFPLIVEGKVIASLSVDINLNSLQAVSQQASKKLYDGQTSVSILSPVGLLAGYSPDASKLSQRLDQVDSHNGAALIRQLASSTETQVLRNDAQLKILAPFQPIPGGKPWGVLLDVPEKVLVGPAETLKSQLDARNAAGTLIELGLGLLGAVIGLLLVWLMARSVTRPILGVARMLEDIASGEGDLTRRLHYDKKDELGQLAGWFNRFLDKLQPVIADVKRSVQDARGTADQSASIATETSAGMEQQYRQVDQVATASHEMSATAQDVARSAAQAAQAARDADQATRQGLTVIDRTTASIGHLAADMSDAMGQVEGLAANSEKIGSVLEVIRAIAEQTNLLALNAAIEAARAGEAGRGFAVVADEVRNLARRTQESVEETRQVIEELQTGTREVVTSMGNSHRQAQGSVEQVSQAVTALRQIGDAVTVITDMNLQIASAAEEQSAVAEEINNNVATIRDVTESLSGQANESARVSQSLNQLANQQQGLMDQFRV</sequence>
<dbReference type="Pfam" id="PF00015">
    <property type="entry name" value="MCPsignal"/>
    <property type="match status" value="1"/>
</dbReference>
<evidence type="ECO:0000256" key="7">
    <source>
        <dbReference type="ARBA" id="ARBA00023136"/>
    </source>
</evidence>
<comment type="caution">
    <text evidence="15">The sequence shown here is derived from an EMBL/GenBank/DDBJ whole genome shotgun (WGS) entry which is preliminary data.</text>
</comment>
<evidence type="ECO:0000256" key="5">
    <source>
        <dbReference type="ARBA" id="ARBA00022692"/>
    </source>
</evidence>
<dbReference type="SMART" id="SM00304">
    <property type="entry name" value="HAMP"/>
    <property type="match status" value="1"/>
</dbReference>
<evidence type="ECO:0000256" key="10">
    <source>
        <dbReference type="PROSITE-ProRule" id="PRU00284"/>
    </source>
</evidence>
<evidence type="ECO:0000256" key="1">
    <source>
        <dbReference type="ARBA" id="ARBA00004651"/>
    </source>
</evidence>
<keyword evidence="2" id="KW-1003">Cell membrane</keyword>
<dbReference type="Gene3D" id="1.10.287.950">
    <property type="entry name" value="Methyl-accepting chemotaxis protein"/>
    <property type="match status" value="1"/>
</dbReference>
<proteinExistence type="inferred from homology"/>
<feature type="domain" description="Methyl-accepting transducer" evidence="13">
    <location>
        <begin position="443"/>
        <end position="679"/>
    </location>
</feature>
<dbReference type="PANTHER" id="PTHR32089:SF120">
    <property type="entry name" value="METHYL-ACCEPTING CHEMOTAXIS PROTEIN TLPQ"/>
    <property type="match status" value="1"/>
</dbReference>
<dbReference type="AlphaFoldDB" id="A0A7Y7Y5I2"/>
<dbReference type="PANTHER" id="PTHR32089">
    <property type="entry name" value="METHYL-ACCEPTING CHEMOTAXIS PROTEIN MCPB"/>
    <property type="match status" value="1"/>
</dbReference>
<feature type="region of interest" description="Disordered" evidence="11">
    <location>
        <begin position="168"/>
        <end position="190"/>
    </location>
</feature>
<evidence type="ECO:0000256" key="8">
    <source>
        <dbReference type="ARBA" id="ARBA00023224"/>
    </source>
</evidence>
<name>A0A7Y7Y5I2_9PSED</name>
<comment type="similarity">
    <text evidence="9">Belongs to the methyl-accepting chemotaxis (MCP) protein family.</text>
</comment>
<keyword evidence="5 12" id="KW-0812">Transmembrane</keyword>
<keyword evidence="3" id="KW-0488">Methylation</keyword>
<evidence type="ECO:0000259" key="14">
    <source>
        <dbReference type="PROSITE" id="PS50885"/>
    </source>
</evidence>
<dbReference type="CDD" id="cd06225">
    <property type="entry name" value="HAMP"/>
    <property type="match status" value="1"/>
</dbReference>
<dbReference type="InterPro" id="IPR004089">
    <property type="entry name" value="MCPsignal_dom"/>
</dbReference>
<dbReference type="InterPro" id="IPR003660">
    <property type="entry name" value="HAMP_dom"/>
</dbReference>
<evidence type="ECO:0000256" key="2">
    <source>
        <dbReference type="ARBA" id="ARBA00022475"/>
    </source>
</evidence>
<comment type="subcellular location">
    <subcellularLocation>
        <location evidence="1">Cell membrane</location>
        <topology evidence="1">Multi-pass membrane protein</topology>
    </subcellularLocation>
</comment>
<evidence type="ECO:0000256" key="9">
    <source>
        <dbReference type="ARBA" id="ARBA00029447"/>
    </source>
</evidence>
<evidence type="ECO:0000256" key="6">
    <source>
        <dbReference type="ARBA" id="ARBA00022989"/>
    </source>
</evidence>
<dbReference type="GO" id="GO:0006935">
    <property type="term" value="P:chemotaxis"/>
    <property type="evidence" value="ECO:0007669"/>
    <property type="project" value="UniProtKB-KW"/>
</dbReference>
<feature type="domain" description="HAMP" evidence="14">
    <location>
        <begin position="384"/>
        <end position="438"/>
    </location>
</feature>
<keyword evidence="4" id="KW-0145">Chemotaxis</keyword>
<evidence type="ECO:0000256" key="4">
    <source>
        <dbReference type="ARBA" id="ARBA00022500"/>
    </source>
</evidence>
<dbReference type="FunFam" id="1.10.287.950:FF:000001">
    <property type="entry name" value="Methyl-accepting chemotaxis sensory transducer"/>
    <property type="match status" value="1"/>
</dbReference>
<keyword evidence="7 12" id="KW-0472">Membrane</keyword>
<dbReference type="PROSITE" id="PS50885">
    <property type="entry name" value="HAMP"/>
    <property type="match status" value="1"/>
</dbReference>
<dbReference type="Gene3D" id="3.30.450.20">
    <property type="entry name" value="PAS domain"/>
    <property type="match status" value="1"/>
</dbReference>
<dbReference type="Gene3D" id="1.10.8.500">
    <property type="entry name" value="HAMP domain in histidine kinase"/>
    <property type="match status" value="1"/>
</dbReference>
<evidence type="ECO:0000313" key="16">
    <source>
        <dbReference type="Proteomes" id="UP000517547"/>
    </source>
</evidence>
<dbReference type="SUPFAM" id="SSF58104">
    <property type="entry name" value="Methyl-accepting chemotaxis protein (MCP) signaling domain"/>
    <property type="match status" value="1"/>
</dbReference>
<dbReference type="SMART" id="SM00283">
    <property type="entry name" value="MA"/>
    <property type="match status" value="1"/>
</dbReference>
<dbReference type="RefSeq" id="WP_103032514.1">
    <property type="nucleotide sequence ID" value="NZ_JACAPC010000014.1"/>
</dbReference>
<organism evidence="15 16">
    <name type="scientific">Pseudomonas gingeri</name>
    <dbReference type="NCBI Taxonomy" id="117681"/>
    <lineage>
        <taxon>Bacteria</taxon>
        <taxon>Pseudomonadati</taxon>
        <taxon>Pseudomonadota</taxon>
        <taxon>Gammaproteobacteria</taxon>
        <taxon>Pseudomonadales</taxon>
        <taxon>Pseudomonadaceae</taxon>
        <taxon>Pseudomonas</taxon>
    </lineage>
</organism>
<accession>A0A7Y7Y5I2</accession>
<evidence type="ECO:0000256" key="12">
    <source>
        <dbReference type="SAM" id="Phobius"/>
    </source>
</evidence>
<dbReference type="EMBL" id="JACAQE010000013">
    <property type="protein sequence ID" value="NWC18215.1"/>
    <property type="molecule type" value="Genomic_DNA"/>
</dbReference>
<feature type="transmembrane region" description="Helical" evidence="12">
    <location>
        <begin position="12"/>
        <end position="33"/>
    </location>
</feature>
<evidence type="ECO:0000256" key="11">
    <source>
        <dbReference type="SAM" id="MobiDB-lite"/>
    </source>
</evidence>
<keyword evidence="8 10" id="KW-0807">Transducer</keyword>
<dbReference type="CDD" id="cd12913">
    <property type="entry name" value="PDC1_MCP_like"/>
    <property type="match status" value="1"/>
</dbReference>
<dbReference type="PROSITE" id="PS50111">
    <property type="entry name" value="CHEMOTAXIS_TRANSDUC_2"/>
    <property type="match status" value="1"/>
</dbReference>
<evidence type="ECO:0000313" key="15">
    <source>
        <dbReference type="EMBL" id="NWC18215.1"/>
    </source>
</evidence>
<evidence type="ECO:0000259" key="13">
    <source>
        <dbReference type="PROSITE" id="PS50111"/>
    </source>
</evidence>